<feature type="region of interest" description="Disordered" evidence="1">
    <location>
        <begin position="66"/>
        <end position="86"/>
    </location>
</feature>
<accession>A0A5C6NZE6</accession>
<evidence type="ECO:0000256" key="1">
    <source>
        <dbReference type="SAM" id="MobiDB-lite"/>
    </source>
</evidence>
<dbReference type="Proteomes" id="UP000324091">
    <property type="component" value="Chromosome 16"/>
</dbReference>
<evidence type="ECO:0000313" key="2">
    <source>
        <dbReference type="EMBL" id="TWW72216.1"/>
    </source>
</evidence>
<keyword evidence="3" id="KW-1185">Reference proteome</keyword>
<dbReference type="EMBL" id="RHFK02000008">
    <property type="protein sequence ID" value="TWW72216.1"/>
    <property type="molecule type" value="Genomic_DNA"/>
</dbReference>
<feature type="region of interest" description="Disordered" evidence="1">
    <location>
        <begin position="1"/>
        <end position="30"/>
    </location>
</feature>
<sequence length="86" mass="9326">MAHLRAAAAPTHAPTGMRAKGPMTGQPADAGLVYWSNPAVNHRGEAQRSSGELRAGCRTEMWRNIHHPAESGDEDQAWRLPLTLSD</sequence>
<reference evidence="2 3" key="1">
    <citation type="submission" date="2019-04" db="EMBL/GenBank/DDBJ databases">
        <title>Chromosome genome assembly for Takifugu flavidus.</title>
        <authorList>
            <person name="Xiao S."/>
        </authorList>
    </citation>
    <scope>NUCLEOTIDE SEQUENCE [LARGE SCALE GENOMIC DNA]</scope>
    <source>
        <strain evidence="2">HTHZ2018</strain>
        <tissue evidence="2">Muscle</tissue>
    </source>
</reference>
<name>A0A5C6NZE6_9TELE</name>
<dbReference type="AlphaFoldDB" id="A0A5C6NZE6"/>
<comment type="caution">
    <text evidence="2">The sequence shown here is derived from an EMBL/GenBank/DDBJ whole genome shotgun (WGS) entry which is preliminary data.</text>
</comment>
<proteinExistence type="predicted"/>
<protein>
    <submittedName>
        <fullName evidence="2">Uncharacterized protein</fullName>
    </submittedName>
</protein>
<organism evidence="2 3">
    <name type="scientific">Takifugu flavidus</name>
    <name type="common">sansaifugu</name>
    <dbReference type="NCBI Taxonomy" id="433684"/>
    <lineage>
        <taxon>Eukaryota</taxon>
        <taxon>Metazoa</taxon>
        <taxon>Chordata</taxon>
        <taxon>Craniata</taxon>
        <taxon>Vertebrata</taxon>
        <taxon>Euteleostomi</taxon>
        <taxon>Actinopterygii</taxon>
        <taxon>Neopterygii</taxon>
        <taxon>Teleostei</taxon>
        <taxon>Neoteleostei</taxon>
        <taxon>Acanthomorphata</taxon>
        <taxon>Eupercaria</taxon>
        <taxon>Tetraodontiformes</taxon>
        <taxon>Tetradontoidea</taxon>
        <taxon>Tetraodontidae</taxon>
        <taxon>Takifugu</taxon>
    </lineage>
</organism>
<feature type="compositionally biased region" description="Low complexity" evidence="1">
    <location>
        <begin position="1"/>
        <end position="15"/>
    </location>
</feature>
<evidence type="ECO:0000313" key="3">
    <source>
        <dbReference type="Proteomes" id="UP000324091"/>
    </source>
</evidence>
<gene>
    <name evidence="2" type="ORF">D4764_16G0007130</name>
</gene>